<keyword evidence="13" id="KW-1185">Reference proteome</keyword>
<evidence type="ECO:0000256" key="1">
    <source>
        <dbReference type="ARBA" id="ARBA00022448"/>
    </source>
</evidence>
<evidence type="ECO:0000259" key="11">
    <source>
        <dbReference type="Pfam" id="PF24836"/>
    </source>
</evidence>
<keyword evidence="2 8" id="KW-1278">Translocase</keyword>
<dbReference type="EC" id="7.2.1.1" evidence="8"/>
<dbReference type="RefSeq" id="WP_306411203.1">
    <property type="nucleotide sequence ID" value="NZ_JANFPI010000003.1"/>
</dbReference>
<accession>A0AAE3SUN2</accession>
<evidence type="ECO:0000313" key="13">
    <source>
        <dbReference type="Proteomes" id="UP001208771"/>
    </source>
</evidence>
<protein>
    <recommendedName>
        <fullName evidence="8">Na(+)-translocating NADH-quinone reductase subunit A</fullName>
        <shortName evidence="8">Na(+)-NQR subunit A</shortName>
        <shortName evidence="8">Na(+)-translocating NQR subunit A</shortName>
        <ecNumber evidence="8">7.2.1.1</ecNumber>
    </recommendedName>
    <alternativeName>
        <fullName evidence="8">NQR complex subunit A</fullName>
    </alternativeName>
    <alternativeName>
        <fullName evidence="8">NQR-1 subunit A</fullName>
    </alternativeName>
</protein>
<evidence type="ECO:0000259" key="9">
    <source>
        <dbReference type="Pfam" id="PF05896"/>
    </source>
</evidence>
<name>A0AAE3SUN2_9HYPH</name>
<evidence type="ECO:0000256" key="4">
    <source>
        <dbReference type="ARBA" id="ARBA00023053"/>
    </source>
</evidence>
<evidence type="ECO:0000256" key="2">
    <source>
        <dbReference type="ARBA" id="ARBA00022967"/>
    </source>
</evidence>
<evidence type="ECO:0000313" key="12">
    <source>
        <dbReference type="EMBL" id="MCX8997415.1"/>
    </source>
</evidence>
<keyword evidence="7 8" id="KW-0739">Sodium transport</keyword>
<comment type="caution">
    <text evidence="12">The sequence shown here is derived from an EMBL/GenBank/DDBJ whole genome shotgun (WGS) entry which is preliminary data.</text>
</comment>
<dbReference type="PANTHER" id="PTHR37839:SF1">
    <property type="entry name" value="NA(+)-TRANSLOCATING NADH-QUINONE REDUCTASE SUBUNIT A"/>
    <property type="match status" value="1"/>
</dbReference>
<dbReference type="InterPro" id="IPR056147">
    <property type="entry name" value="NQRA_N"/>
</dbReference>
<dbReference type="Proteomes" id="UP001208771">
    <property type="component" value="Unassembled WGS sequence"/>
</dbReference>
<dbReference type="HAMAP" id="MF_00425">
    <property type="entry name" value="NqrA"/>
    <property type="match status" value="1"/>
</dbReference>
<organism evidence="12 13">
    <name type="scientific">Ectorhizobium quercum</name>
    <dbReference type="NCBI Taxonomy" id="2965071"/>
    <lineage>
        <taxon>Bacteria</taxon>
        <taxon>Pseudomonadati</taxon>
        <taxon>Pseudomonadota</taxon>
        <taxon>Alphaproteobacteria</taxon>
        <taxon>Hyphomicrobiales</taxon>
        <taxon>Rhizobiaceae</taxon>
        <taxon>Ectorhizobium</taxon>
    </lineage>
</organism>
<comment type="subunit">
    <text evidence="8">Composed of six subunits; NqrA, NqrB, NqrC, NqrD, NqrE and NqrF.</text>
</comment>
<feature type="domain" description="NqrA second alpha/beta" evidence="11">
    <location>
        <begin position="111"/>
        <end position="251"/>
    </location>
</feature>
<keyword evidence="1 8" id="KW-0813">Transport</keyword>
<reference evidence="12" key="1">
    <citation type="submission" date="2022-07" db="EMBL/GenBank/DDBJ databases">
        <title>Ectorhizobium quercum gen.nov., sp. nov.</title>
        <authorList>
            <person name="Ma T."/>
            <person name="Li Y."/>
        </authorList>
    </citation>
    <scope>NUCLEOTIDE SEQUENCE</scope>
    <source>
        <strain evidence="12">BDR2-2</strain>
    </source>
</reference>
<dbReference type="AlphaFoldDB" id="A0AAE3SUN2"/>
<dbReference type="InterPro" id="IPR008703">
    <property type="entry name" value="NqrA"/>
</dbReference>
<keyword evidence="5 8" id="KW-0406">Ion transport</keyword>
<comment type="catalytic activity">
    <reaction evidence="8">
        <text>a ubiquinone + n Na(+)(in) + NADH + H(+) = a ubiquinol + n Na(+)(out) + NAD(+)</text>
        <dbReference type="Rhea" id="RHEA:47748"/>
        <dbReference type="Rhea" id="RHEA-COMP:9565"/>
        <dbReference type="Rhea" id="RHEA-COMP:9566"/>
        <dbReference type="ChEBI" id="CHEBI:15378"/>
        <dbReference type="ChEBI" id="CHEBI:16389"/>
        <dbReference type="ChEBI" id="CHEBI:17976"/>
        <dbReference type="ChEBI" id="CHEBI:29101"/>
        <dbReference type="ChEBI" id="CHEBI:57540"/>
        <dbReference type="ChEBI" id="CHEBI:57945"/>
        <dbReference type="EC" id="7.2.1.1"/>
    </reaction>
</comment>
<keyword evidence="3 8" id="KW-0520">NAD</keyword>
<feature type="domain" description="Na(+)-translocating NADH-quinone reductase subunit A C-terminal" evidence="10">
    <location>
        <begin position="256"/>
        <end position="302"/>
    </location>
</feature>
<dbReference type="EMBL" id="JANFPI010000003">
    <property type="protein sequence ID" value="MCX8997415.1"/>
    <property type="molecule type" value="Genomic_DNA"/>
</dbReference>
<dbReference type="PANTHER" id="PTHR37839">
    <property type="entry name" value="NA(+)-TRANSLOCATING NADH-QUINONE REDUCTASE SUBUNIT A"/>
    <property type="match status" value="1"/>
</dbReference>
<evidence type="ECO:0000256" key="8">
    <source>
        <dbReference type="HAMAP-Rule" id="MF_00425"/>
    </source>
</evidence>
<comment type="similarity">
    <text evidence="8">Belongs to the NqrA family.</text>
</comment>
<keyword evidence="4 8" id="KW-0915">Sodium</keyword>
<evidence type="ECO:0000256" key="6">
    <source>
        <dbReference type="ARBA" id="ARBA00023075"/>
    </source>
</evidence>
<evidence type="ECO:0000256" key="5">
    <source>
        <dbReference type="ARBA" id="ARBA00023065"/>
    </source>
</evidence>
<keyword evidence="6 8" id="KW-0830">Ubiquinone</keyword>
<dbReference type="InterPro" id="IPR022615">
    <property type="entry name" value="NqrA_C_domain"/>
</dbReference>
<gene>
    <name evidence="8" type="primary">nqrA</name>
    <name evidence="12" type="ORF">NOF55_09875</name>
</gene>
<sequence>MRIKIQGGVEIRLQGKPNQEVDETVAVRSIALLGEDYPGLRPIINVAAGQRVRAGERLFTDRRRPGLVYTAPVAGTVRAIAHGRRRSLDSIVIDVEGDEAVEFERPAQPDRMTVQSLLMASGGWQALRTRPFGRIADAAAVPDAVFVTAIDTAPLAGDPAPVIRRFETWFRLGAGALRHLTDGSVYVCQAADASLPDVEGTTTVRFSGRHPAGLPSTHIHHIHPVGEGRMVWHIGYQDVIAIGCLLDTGRIWTRRVIALTGPGTHNPRLALAPPGANLRDLFGNGLTGPAVQLLSGSPLGGAAEHFLRRYDVQAAAIPHQPPPRRSLLSRYLRPPDDERAPPPLIPNAVHERAAPCAILPAPFLRAISTGDAETAAKLGALELVEEDLALLNYVDGSGTDYGALLRATLDELEDRL</sequence>
<dbReference type="Pfam" id="PF11973">
    <property type="entry name" value="NQRA_SLBB"/>
    <property type="match status" value="1"/>
</dbReference>
<comment type="function">
    <text evidence="8">NQR complex catalyzes the reduction of ubiquinone-1 to ubiquinol by two successive reactions, coupled with the transport of Na(+) ions from the cytoplasm to the periplasm. NqrA to NqrE are probably involved in the second step, the conversion of ubisemiquinone to ubiquinol.</text>
</comment>
<dbReference type="GO" id="GO:0016655">
    <property type="term" value="F:oxidoreductase activity, acting on NAD(P)H, quinone or similar compound as acceptor"/>
    <property type="evidence" value="ECO:0007669"/>
    <property type="project" value="UniProtKB-UniRule"/>
</dbReference>
<dbReference type="Pfam" id="PF24836">
    <property type="entry name" value="NQRA_2nd"/>
    <property type="match status" value="1"/>
</dbReference>
<dbReference type="GO" id="GO:0006814">
    <property type="term" value="P:sodium ion transport"/>
    <property type="evidence" value="ECO:0007669"/>
    <property type="project" value="UniProtKB-UniRule"/>
</dbReference>
<dbReference type="Pfam" id="PF05896">
    <property type="entry name" value="NQRA_N"/>
    <property type="match status" value="1"/>
</dbReference>
<evidence type="ECO:0000256" key="3">
    <source>
        <dbReference type="ARBA" id="ARBA00023027"/>
    </source>
</evidence>
<evidence type="ECO:0000256" key="7">
    <source>
        <dbReference type="ARBA" id="ARBA00023201"/>
    </source>
</evidence>
<dbReference type="InterPro" id="IPR056148">
    <property type="entry name" value="NQRA_2nd"/>
</dbReference>
<evidence type="ECO:0000259" key="10">
    <source>
        <dbReference type="Pfam" id="PF11973"/>
    </source>
</evidence>
<proteinExistence type="inferred from homology"/>
<feature type="domain" description="NqrA N-terminal barrel-sandwich hybrid" evidence="9">
    <location>
        <begin position="3"/>
        <end position="96"/>
    </location>
</feature>